<comment type="caution">
    <text evidence="2">The sequence shown here is derived from an EMBL/GenBank/DDBJ whole genome shotgun (WGS) entry which is preliminary data.</text>
</comment>
<feature type="compositionally biased region" description="Low complexity" evidence="1">
    <location>
        <begin position="51"/>
        <end position="64"/>
    </location>
</feature>
<organism evidence="2 3">
    <name type="scientific">Actinomadura parmotrematis</name>
    <dbReference type="NCBI Taxonomy" id="2864039"/>
    <lineage>
        <taxon>Bacteria</taxon>
        <taxon>Bacillati</taxon>
        <taxon>Actinomycetota</taxon>
        <taxon>Actinomycetes</taxon>
        <taxon>Streptosporangiales</taxon>
        <taxon>Thermomonosporaceae</taxon>
        <taxon>Actinomadura</taxon>
    </lineage>
</organism>
<dbReference type="EMBL" id="JAIBOA010000024">
    <property type="protein sequence ID" value="MBW8486512.1"/>
    <property type="molecule type" value="Genomic_DNA"/>
</dbReference>
<reference evidence="2 3" key="1">
    <citation type="submission" date="2021-07" db="EMBL/GenBank/DDBJ databases">
        <title>Actinomadura sp. PM05-2 isolated from lichen.</title>
        <authorList>
            <person name="Somphong A."/>
            <person name="Phongsopitanun W."/>
            <person name="Tanasupawat S."/>
            <person name="Peongsungnone V."/>
        </authorList>
    </citation>
    <scope>NUCLEOTIDE SEQUENCE [LARGE SCALE GENOMIC DNA]</scope>
    <source>
        <strain evidence="2 3">PM05-2</strain>
    </source>
</reference>
<dbReference type="Proteomes" id="UP000774570">
    <property type="component" value="Unassembled WGS sequence"/>
</dbReference>
<accession>A0ABS7G1H0</accession>
<feature type="compositionally biased region" description="Gly residues" evidence="1">
    <location>
        <begin position="94"/>
        <end position="109"/>
    </location>
</feature>
<name>A0ABS7G1H0_9ACTN</name>
<protein>
    <recommendedName>
        <fullName evidence="4">CBM6 domain-containing protein</fullName>
    </recommendedName>
</protein>
<gene>
    <name evidence="2" type="ORF">K1Y72_29380</name>
</gene>
<evidence type="ECO:0000313" key="3">
    <source>
        <dbReference type="Proteomes" id="UP000774570"/>
    </source>
</evidence>
<evidence type="ECO:0000256" key="1">
    <source>
        <dbReference type="SAM" id="MobiDB-lite"/>
    </source>
</evidence>
<sequence>MKSARRPGGKRPVPGRVTGYGSALVLVALAVAVLLTPLLGKDSGGDRKAAAGRPTAPAAQTGLPGLAGGAPGAAPTGTAPAAGRSTAPVTGQNGQNGQGGAGAGAGGGPQVVPSQNSGGAGATWCPAGTAIYQGVPGGVDLVINVSASGAVRADLTRNGGASAISRSATVNGGTPHTFHFTGVRPADVSRVKITTVSIAAASTTCYARPA</sequence>
<evidence type="ECO:0008006" key="4">
    <source>
        <dbReference type="Google" id="ProtNLM"/>
    </source>
</evidence>
<evidence type="ECO:0000313" key="2">
    <source>
        <dbReference type="EMBL" id="MBW8486512.1"/>
    </source>
</evidence>
<feature type="region of interest" description="Disordered" evidence="1">
    <location>
        <begin position="42"/>
        <end position="119"/>
    </location>
</feature>
<feature type="compositionally biased region" description="Low complexity" evidence="1">
    <location>
        <begin position="72"/>
        <end position="83"/>
    </location>
</feature>
<proteinExistence type="predicted"/>
<keyword evidence="3" id="KW-1185">Reference proteome</keyword>
<dbReference type="RefSeq" id="WP_220169750.1">
    <property type="nucleotide sequence ID" value="NZ_JAIBOA010000024.1"/>
</dbReference>